<dbReference type="PANTHER" id="PTHR10724">
    <property type="entry name" value="30S RIBOSOMAL PROTEIN S1"/>
    <property type="match status" value="1"/>
</dbReference>
<dbReference type="GO" id="GO:1990904">
    <property type="term" value="C:ribonucleoprotein complex"/>
    <property type="evidence" value="ECO:0007669"/>
    <property type="project" value="UniProtKB-KW"/>
</dbReference>
<dbReference type="GO" id="GO:0006412">
    <property type="term" value="P:translation"/>
    <property type="evidence" value="ECO:0007669"/>
    <property type="project" value="TreeGrafter"/>
</dbReference>
<dbReference type="SMART" id="SM00316">
    <property type="entry name" value="S1"/>
    <property type="match status" value="3"/>
</dbReference>
<reference evidence="5" key="1">
    <citation type="journal article" date="2021" name="PeerJ">
        <title>Extensive microbial diversity within the chicken gut microbiome revealed by metagenomics and culture.</title>
        <authorList>
            <person name="Gilroy R."/>
            <person name="Ravi A."/>
            <person name="Getino M."/>
            <person name="Pursley I."/>
            <person name="Horton D.L."/>
            <person name="Alikhan N.F."/>
            <person name="Baker D."/>
            <person name="Gharbi K."/>
            <person name="Hall N."/>
            <person name="Watson M."/>
            <person name="Adriaenssens E.M."/>
            <person name="Foster-Nyarko E."/>
            <person name="Jarju S."/>
            <person name="Secka A."/>
            <person name="Antonio M."/>
            <person name="Oren A."/>
            <person name="Chaudhuri R.R."/>
            <person name="La Ragione R."/>
            <person name="Hildebrand F."/>
            <person name="Pallen M.J."/>
        </authorList>
    </citation>
    <scope>NUCLEOTIDE SEQUENCE</scope>
    <source>
        <strain evidence="5">CHK33-7979</strain>
    </source>
</reference>
<reference evidence="5" key="2">
    <citation type="submission" date="2021-04" db="EMBL/GenBank/DDBJ databases">
        <authorList>
            <person name="Gilroy R."/>
        </authorList>
    </citation>
    <scope>NUCLEOTIDE SEQUENCE</scope>
    <source>
        <strain evidence="5">CHK33-7979</strain>
    </source>
</reference>
<organism evidence="5 6">
    <name type="scientific">Candidatus Intestinimonas merdavium</name>
    <dbReference type="NCBI Taxonomy" id="2838622"/>
    <lineage>
        <taxon>Bacteria</taxon>
        <taxon>Bacillati</taxon>
        <taxon>Bacillota</taxon>
        <taxon>Clostridia</taxon>
        <taxon>Eubacteriales</taxon>
        <taxon>Intestinimonas</taxon>
    </lineage>
</organism>
<evidence type="ECO:0000256" key="1">
    <source>
        <dbReference type="ARBA" id="ARBA00006767"/>
    </source>
</evidence>
<name>A0A9D2CE73_9FIRM</name>
<dbReference type="Gene3D" id="2.40.50.140">
    <property type="entry name" value="Nucleic acid-binding proteins"/>
    <property type="match status" value="2"/>
</dbReference>
<evidence type="ECO:0000256" key="2">
    <source>
        <dbReference type="ARBA" id="ARBA00022980"/>
    </source>
</evidence>
<dbReference type="PANTHER" id="PTHR10724:SF7">
    <property type="entry name" value="SMALL RIBOSOMAL SUBUNIT PROTEIN BS1C"/>
    <property type="match status" value="1"/>
</dbReference>
<dbReference type="InterPro" id="IPR003029">
    <property type="entry name" value="S1_domain"/>
</dbReference>
<evidence type="ECO:0000313" key="6">
    <source>
        <dbReference type="Proteomes" id="UP000886824"/>
    </source>
</evidence>
<dbReference type="AlphaFoldDB" id="A0A9D2CE73"/>
<dbReference type="InterPro" id="IPR050437">
    <property type="entry name" value="Ribos_protein_bS1-like"/>
</dbReference>
<evidence type="ECO:0000259" key="4">
    <source>
        <dbReference type="PROSITE" id="PS50126"/>
    </source>
</evidence>
<evidence type="ECO:0000313" key="5">
    <source>
        <dbReference type="EMBL" id="HIY73707.1"/>
    </source>
</evidence>
<dbReference type="PROSITE" id="PS50126">
    <property type="entry name" value="S1"/>
    <property type="match status" value="1"/>
</dbReference>
<keyword evidence="3" id="KW-0687">Ribonucleoprotein</keyword>
<protein>
    <submittedName>
        <fullName evidence="5">S1 RNA-binding domain-containing protein</fullName>
    </submittedName>
</protein>
<feature type="domain" description="S1 motif" evidence="4">
    <location>
        <begin position="129"/>
        <end position="198"/>
    </location>
</feature>
<sequence length="313" mass="34418">MIGMLSRFLPEGRRLETPENLAACSSLSGLLSARDRGQILEGMALSCSPEHDLTVSLGPFLGVIPRPETAVGVAEGTVRDIAILSRVGKPVCFLVERVMDGPNGPCLLLSRRRAQLMAREALMARLRPGMVIPCTVTHLEPFGAFVDMGCGLVSMIGLEQISVSRIPHPSCRFTVGQEIFAAVVDTDPVMGRVRLTHRELLGTWEENARRLAPGMTVAGWVRGIKDYGVFVELFPNLSGLAEPREDLLEGDRVSVFLKSILPERMKIKLLIIDRLPPEPAPPPLTYFITDGRLGHWRYAPEGCRKEGLETDFL</sequence>
<accession>A0A9D2CE73</accession>
<dbReference type="EMBL" id="DXCX01000074">
    <property type="protein sequence ID" value="HIY73707.1"/>
    <property type="molecule type" value="Genomic_DNA"/>
</dbReference>
<dbReference type="InterPro" id="IPR012340">
    <property type="entry name" value="NA-bd_OB-fold"/>
</dbReference>
<comment type="similarity">
    <text evidence="1">Belongs to the bacterial ribosomal protein bS1 family.</text>
</comment>
<dbReference type="SUPFAM" id="SSF50249">
    <property type="entry name" value="Nucleic acid-binding proteins"/>
    <property type="match status" value="2"/>
</dbReference>
<comment type="caution">
    <text evidence="5">The sequence shown here is derived from an EMBL/GenBank/DDBJ whole genome shotgun (WGS) entry which is preliminary data.</text>
</comment>
<dbReference type="GO" id="GO:0003729">
    <property type="term" value="F:mRNA binding"/>
    <property type="evidence" value="ECO:0007669"/>
    <property type="project" value="TreeGrafter"/>
</dbReference>
<dbReference type="Proteomes" id="UP000886824">
    <property type="component" value="Unassembled WGS sequence"/>
</dbReference>
<evidence type="ECO:0000256" key="3">
    <source>
        <dbReference type="ARBA" id="ARBA00023274"/>
    </source>
</evidence>
<dbReference type="GO" id="GO:0005840">
    <property type="term" value="C:ribosome"/>
    <property type="evidence" value="ECO:0007669"/>
    <property type="project" value="UniProtKB-KW"/>
</dbReference>
<gene>
    <name evidence="5" type="ORF">H9826_07020</name>
</gene>
<dbReference type="GO" id="GO:0003735">
    <property type="term" value="F:structural constituent of ribosome"/>
    <property type="evidence" value="ECO:0007669"/>
    <property type="project" value="TreeGrafter"/>
</dbReference>
<keyword evidence="2" id="KW-0689">Ribosomal protein</keyword>
<dbReference type="Pfam" id="PF00575">
    <property type="entry name" value="S1"/>
    <property type="match status" value="1"/>
</dbReference>
<proteinExistence type="inferred from homology"/>